<keyword evidence="5" id="KW-1185">Reference proteome</keyword>
<evidence type="ECO:0000256" key="1">
    <source>
        <dbReference type="PROSITE-ProRule" id="PRU00206"/>
    </source>
</evidence>
<dbReference type="PROSITE" id="PS51257">
    <property type="entry name" value="PROKAR_LIPOPROTEIN"/>
    <property type="match status" value="1"/>
</dbReference>
<dbReference type="PANTHER" id="PTHR47220:SF1">
    <property type="entry name" value="TUMOR NECROSIS FACTOR RECEPTOR SUPERFAMILY MEMBER 25"/>
    <property type="match status" value="1"/>
</dbReference>
<dbReference type="InterPro" id="IPR022329">
    <property type="entry name" value="TNFR_25"/>
</dbReference>
<gene>
    <name evidence="4" type="ORF">GSLYS_00013898001</name>
</gene>
<feature type="repeat" description="TNFR-Cys" evidence="1">
    <location>
        <begin position="83"/>
        <end position="125"/>
    </location>
</feature>
<comment type="caution">
    <text evidence="1">Lacks conserved residue(s) required for the propagation of feature annotation.</text>
</comment>
<proteinExistence type="predicted"/>
<evidence type="ECO:0000259" key="3">
    <source>
        <dbReference type="PROSITE" id="PS50050"/>
    </source>
</evidence>
<name>A0AAV2I299_LYMST</name>
<dbReference type="EMBL" id="CAXITT010000374">
    <property type="protein sequence ID" value="CAL1540184.1"/>
    <property type="molecule type" value="Genomic_DNA"/>
</dbReference>
<dbReference type="PROSITE" id="PS00652">
    <property type="entry name" value="TNFR_NGFR_1"/>
    <property type="match status" value="1"/>
</dbReference>
<keyword evidence="2" id="KW-0732">Signal</keyword>
<organism evidence="4 5">
    <name type="scientific">Lymnaea stagnalis</name>
    <name type="common">Great pond snail</name>
    <name type="synonym">Helix stagnalis</name>
    <dbReference type="NCBI Taxonomy" id="6523"/>
    <lineage>
        <taxon>Eukaryota</taxon>
        <taxon>Metazoa</taxon>
        <taxon>Spiralia</taxon>
        <taxon>Lophotrochozoa</taxon>
        <taxon>Mollusca</taxon>
        <taxon>Gastropoda</taxon>
        <taxon>Heterobranchia</taxon>
        <taxon>Euthyneura</taxon>
        <taxon>Panpulmonata</taxon>
        <taxon>Hygrophila</taxon>
        <taxon>Lymnaeoidea</taxon>
        <taxon>Lymnaeidae</taxon>
        <taxon>Lymnaea</taxon>
    </lineage>
</organism>
<sequence>MDPKTSLLIFSFLAIGTSCHYVCHRGQYLNSSRPRRCLPCQEGTYMIDDNHANINCFPCSHAKVYLHEITIKNCTKTSNTVIGCKNNYFREHLNVDYSDCTICTDCAGRNMYVARRCAERSDTVCCPKPGMALNDTRCVETSRFVCHRGQRLEHGNSDQPSCVDCMPGFFLPHDNHQNVECVKCKFPDQASHQILIKECNTTMDTIIGCADGYFSNEGKCERCSSCISRRRAERHTARLCSETDNTACCPWPGMMLVTSVRNGGTNCAFGYQRIKKTHLKTNRIN</sequence>
<evidence type="ECO:0000313" key="4">
    <source>
        <dbReference type="EMBL" id="CAL1540184.1"/>
    </source>
</evidence>
<comment type="caution">
    <text evidence="4">The sequence shown here is derived from an EMBL/GenBank/DDBJ whole genome shotgun (WGS) entry which is preliminary data.</text>
</comment>
<dbReference type="SMART" id="SM00208">
    <property type="entry name" value="TNFR"/>
    <property type="match status" value="3"/>
</dbReference>
<feature type="chain" id="PRO_5043662745" description="TNFR-Cys domain-containing protein" evidence="2">
    <location>
        <begin position="20"/>
        <end position="285"/>
    </location>
</feature>
<feature type="domain" description="TNFR-Cys" evidence="3">
    <location>
        <begin position="83"/>
        <end position="125"/>
    </location>
</feature>
<dbReference type="InterPro" id="IPR001368">
    <property type="entry name" value="TNFR/NGFR_Cys_rich_reg"/>
</dbReference>
<dbReference type="PANTHER" id="PTHR47220">
    <property type="entry name" value="TUMOR NECROSIS FACTOR RECEPTOR SUPERFAMILY MEMBER 25"/>
    <property type="match status" value="1"/>
</dbReference>
<evidence type="ECO:0000313" key="5">
    <source>
        <dbReference type="Proteomes" id="UP001497497"/>
    </source>
</evidence>
<evidence type="ECO:0000256" key="2">
    <source>
        <dbReference type="SAM" id="SignalP"/>
    </source>
</evidence>
<dbReference type="Pfam" id="PF00020">
    <property type="entry name" value="TNFR_c6"/>
    <property type="match status" value="2"/>
</dbReference>
<reference evidence="4 5" key="1">
    <citation type="submission" date="2024-04" db="EMBL/GenBank/DDBJ databases">
        <authorList>
            <consortium name="Genoscope - CEA"/>
            <person name="William W."/>
        </authorList>
    </citation>
    <scope>NUCLEOTIDE SEQUENCE [LARGE SCALE GENOMIC DNA]</scope>
</reference>
<dbReference type="Proteomes" id="UP001497497">
    <property type="component" value="Unassembled WGS sequence"/>
</dbReference>
<dbReference type="PROSITE" id="PS50050">
    <property type="entry name" value="TNFR_NGFR_2"/>
    <property type="match status" value="2"/>
</dbReference>
<protein>
    <recommendedName>
        <fullName evidence="3">TNFR-Cys domain-containing protein</fullName>
    </recommendedName>
</protein>
<dbReference type="SUPFAM" id="SSF57586">
    <property type="entry name" value="TNF receptor-like"/>
    <property type="match status" value="2"/>
</dbReference>
<dbReference type="AlphaFoldDB" id="A0AAV2I299"/>
<feature type="domain" description="TNFR-Cys" evidence="3">
    <location>
        <begin position="208"/>
        <end position="248"/>
    </location>
</feature>
<feature type="signal peptide" evidence="2">
    <location>
        <begin position="1"/>
        <end position="19"/>
    </location>
</feature>
<feature type="repeat" description="TNFR-Cys" evidence="1">
    <location>
        <begin position="208"/>
        <end position="248"/>
    </location>
</feature>
<dbReference type="GO" id="GO:0005886">
    <property type="term" value="C:plasma membrane"/>
    <property type="evidence" value="ECO:0007669"/>
    <property type="project" value="TreeGrafter"/>
</dbReference>
<accession>A0AAV2I299</accession>
<dbReference type="Gene3D" id="2.10.50.10">
    <property type="entry name" value="Tumor Necrosis Factor Receptor, subunit A, domain 2"/>
    <property type="match status" value="2"/>
</dbReference>